<dbReference type="InParanoid" id="A0A165LBN4"/>
<dbReference type="PROSITE" id="PS50181">
    <property type="entry name" value="FBOX"/>
    <property type="match status" value="1"/>
</dbReference>
<dbReference type="InterPro" id="IPR001810">
    <property type="entry name" value="F-box_dom"/>
</dbReference>
<name>A0A165LBN4_EXIGL</name>
<evidence type="ECO:0000259" key="1">
    <source>
        <dbReference type="PROSITE" id="PS50181"/>
    </source>
</evidence>
<dbReference type="SUPFAM" id="SSF81383">
    <property type="entry name" value="F-box domain"/>
    <property type="match status" value="1"/>
</dbReference>
<dbReference type="OrthoDB" id="3213083at2759"/>
<evidence type="ECO:0000313" key="3">
    <source>
        <dbReference type="Proteomes" id="UP000077266"/>
    </source>
</evidence>
<protein>
    <recommendedName>
        <fullName evidence="1">F-box domain-containing protein</fullName>
    </recommendedName>
</protein>
<dbReference type="Proteomes" id="UP000077266">
    <property type="component" value="Unassembled WGS sequence"/>
</dbReference>
<dbReference type="InterPro" id="IPR036047">
    <property type="entry name" value="F-box-like_dom_sf"/>
</dbReference>
<keyword evidence="3" id="KW-1185">Reference proteome</keyword>
<proteinExistence type="predicted"/>
<accession>A0A165LBN4</accession>
<dbReference type="EMBL" id="KV425928">
    <property type="protein sequence ID" value="KZV97646.1"/>
    <property type="molecule type" value="Genomic_DNA"/>
</dbReference>
<evidence type="ECO:0000313" key="2">
    <source>
        <dbReference type="EMBL" id="KZV97646.1"/>
    </source>
</evidence>
<gene>
    <name evidence="2" type="ORF">EXIGLDRAFT_730295</name>
</gene>
<dbReference type="AlphaFoldDB" id="A0A165LBN4"/>
<reference evidence="2 3" key="1">
    <citation type="journal article" date="2016" name="Mol. Biol. Evol.">
        <title>Comparative Genomics of Early-Diverging Mushroom-Forming Fungi Provides Insights into the Origins of Lignocellulose Decay Capabilities.</title>
        <authorList>
            <person name="Nagy L.G."/>
            <person name="Riley R."/>
            <person name="Tritt A."/>
            <person name="Adam C."/>
            <person name="Daum C."/>
            <person name="Floudas D."/>
            <person name="Sun H."/>
            <person name="Yadav J.S."/>
            <person name="Pangilinan J."/>
            <person name="Larsson K.H."/>
            <person name="Matsuura K."/>
            <person name="Barry K."/>
            <person name="Labutti K."/>
            <person name="Kuo R."/>
            <person name="Ohm R.A."/>
            <person name="Bhattacharya S.S."/>
            <person name="Shirouzu T."/>
            <person name="Yoshinaga Y."/>
            <person name="Martin F.M."/>
            <person name="Grigoriev I.V."/>
            <person name="Hibbett D.S."/>
        </authorList>
    </citation>
    <scope>NUCLEOTIDE SEQUENCE [LARGE SCALE GENOMIC DNA]</scope>
    <source>
        <strain evidence="2 3">HHB12029</strain>
    </source>
</reference>
<sequence length="451" mass="50409">MLRIPYLPPELYCAIFYHLELWDRIRVSHVCSLWRVVALDDASLWSTLRFKQPKALPVEALAELLRRTKEAAVSIGPLRVDNEARDFGRILAEHMRHIDFLDILFNLPVSSTELFAALKVAAPVLTSLNLRVHRSAASLPDDIFAHHAPLLRNITLDNIRIPSNCSALSRVTQAMISTPTHFATGTACLSDIMPLLTDIIMTLRDWPAYTLNAPNNIDSITLLPECDDDALLAHLGLLHHANVFHMVLAFATVAAMRAVLADLEGVITYLEVQYVPEGDEGGYITAEFRGEHGRMRRFTYVESSVFRTVIMENALCTLNLETLECAQHLLYLFEGMPFPELVNLHLLYHRARNPNGEVEPSLPRALKWILRDECTPNLHTLFLSADSAADGTIVDVDSAAYVAALKRRPGTPKIRRLLIQRVCLVGPSEELNALTGGHELFVDSEDEGSDD</sequence>
<dbReference type="SMART" id="SM00256">
    <property type="entry name" value="FBOX"/>
    <property type="match status" value="1"/>
</dbReference>
<feature type="domain" description="F-box" evidence="1">
    <location>
        <begin position="1"/>
        <end position="48"/>
    </location>
</feature>
<dbReference type="Pfam" id="PF12937">
    <property type="entry name" value="F-box-like"/>
    <property type="match status" value="1"/>
</dbReference>
<dbReference type="Gene3D" id="1.20.1280.50">
    <property type="match status" value="1"/>
</dbReference>
<organism evidence="2 3">
    <name type="scientific">Exidia glandulosa HHB12029</name>
    <dbReference type="NCBI Taxonomy" id="1314781"/>
    <lineage>
        <taxon>Eukaryota</taxon>
        <taxon>Fungi</taxon>
        <taxon>Dikarya</taxon>
        <taxon>Basidiomycota</taxon>
        <taxon>Agaricomycotina</taxon>
        <taxon>Agaricomycetes</taxon>
        <taxon>Auriculariales</taxon>
        <taxon>Exidiaceae</taxon>
        <taxon>Exidia</taxon>
    </lineage>
</organism>
<dbReference type="STRING" id="1314781.A0A165LBN4"/>